<feature type="transmembrane region" description="Helical" evidence="7">
    <location>
        <begin position="75"/>
        <end position="96"/>
    </location>
</feature>
<keyword evidence="4 10" id="KW-0067">ATP-binding</keyword>
<evidence type="ECO:0000256" key="3">
    <source>
        <dbReference type="ARBA" id="ARBA00022741"/>
    </source>
</evidence>
<keyword evidence="6 7" id="KW-0472">Membrane</keyword>
<dbReference type="SUPFAM" id="SSF90123">
    <property type="entry name" value="ABC transporter transmembrane region"/>
    <property type="match status" value="1"/>
</dbReference>
<evidence type="ECO:0000256" key="6">
    <source>
        <dbReference type="ARBA" id="ARBA00023136"/>
    </source>
</evidence>
<dbReference type="PROSITE" id="PS50929">
    <property type="entry name" value="ABC_TM1F"/>
    <property type="match status" value="1"/>
</dbReference>
<dbReference type="PROSITE" id="PS00211">
    <property type="entry name" value="ABC_TRANSPORTER_1"/>
    <property type="match status" value="1"/>
</dbReference>
<dbReference type="InterPro" id="IPR036640">
    <property type="entry name" value="ABC1_TM_sf"/>
</dbReference>
<dbReference type="InterPro" id="IPR039421">
    <property type="entry name" value="Type_1_exporter"/>
</dbReference>
<dbReference type="SMART" id="SM00382">
    <property type="entry name" value="AAA"/>
    <property type="match status" value="1"/>
</dbReference>
<evidence type="ECO:0000313" key="11">
    <source>
        <dbReference type="Proteomes" id="UP001431693"/>
    </source>
</evidence>
<dbReference type="Proteomes" id="UP001431693">
    <property type="component" value="Unassembled WGS sequence"/>
</dbReference>
<evidence type="ECO:0000259" key="8">
    <source>
        <dbReference type="PROSITE" id="PS50893"/>
    </source>
</evidence>
<feature type="domain" description="ABC transmembrane type-1" evidence="9">
    <location>
        <begin position="39"/>
        <end position="325"/>
    </location>
</feature>
<reference evidence="10" key="1">
    <citation type="submission" date="2023-05" db="EMBL/GenBank/DDBJ databases">
        <title>[olsenella] sp. nov., isolated from a pig farm feces dump.</title>
        <authorList>
            <person name="Chang Y.-H."/>
        </authorList>
    </citation>
    <scope>NUCLEOTIDE SEQUENCE</scope>
    <source>
        <strain evidence="10">YH-ols2217</strain>
    </source>
</reference>
<dbReference type="PANTHER" id="PTHR43394:SF1">
    <property type="entry name" value="ATP-BINDING CASSETTE SUB-FAMILY B MEMBER 10, MITOCHONDRIAL"/>
    <property type="match status" value="1"/>
</dbReference>
<evidence type="ECO:0000256" key="1">
    <source>
        <dbReference type="ARBA" id="ARBA00004651"/>
    </source>
</evidence>
<keyword evidence="2 7" id="KW-0812">Transmembrane</keyword>
<dbReference type="PROSITE" id="PS50893">
    <property type="entry name" value="ABC_TRANSPORTER_2"/>
    <property type="match status" value="1"/>
</dbReference>
<dbReference type="CDD" id="cd03254">
    <property type="entry name" value="ABCC_Glucan_exporter_like"/>
    <property type="match status" value="1"/>
</dbReference>
<gene>
    <name evidence="10" type="ORF">QJ043_02450</name>
</gene>
<comment type="caution">
    <text evidence="10">The sequence shown here is derived from an EMBL/GenBank/DDBJ whole genome shotgun (WGS) entry which is preliminary data.</text>
</comment>
<evidence type="ECO:0000256" key="2">
    <source>
        <dbReference type="ARBA" id="ARBA00022692"/>
    </source>
</evidence>
<dbReference type="SUPFAM" id="SSF52540">
    <property type="entry name" value="P-loop containing nucleoside triphosphate hydrolases"/>
    <property type="match status" value="1"/>
</dbReference>
<proteinExistence type="predicted"/>
<feature type="domain" description="ABC transporter" evidence="8">
    <location>
        <begin position="360"/>
        <end position="594"/>
    </location>
</feature>
<evidence type="ECO:0000256" key="5">
    <source>
        <dbReference type="ARBA" id="ARBA00022989"/>
    </source>
</evidence>
<dbReference type="EMBL" id="JASJEX010000001">
    <property type="protein sequence ID" value="MDJ1128944.1"/>
    <property type="molecule type" value="Genomic_DNA"/>
</dbReference>
<feature type="transmembrane region" description="Helical" evidence="7">
    <location>
        <begin position="158"/>
        <end position="175"/>
    </location>
</feature>
<dbReference type="Pfam" id="PF00005">
    <property type="entry name" value="ABC_tran"/>
    <property type="match status" value="1"/>
</dbReference>
<comment type="subcellular location">
    <subcellularLocation>
        <location evidence="1">Cell membrane</location>
        <topology evidence="1">Multi-pass membrane protein</topology>
    </subcellularLocation>
</comment>
<dbReference type="InterPro" id="IPR027417">
    <property type="entry name" value="P-loop_NTPase"/>
</dbReference>
<keyword evidence="11" id="KW-1185">Reference proteome</keyword>
<protein>
    <submittedName>
        <fullName evidence="10">ABC transporter ATP-binding protein</fullName>
    </submittedName>
</protein>
<feature type="transmembrane region" description="Helical" evidence="7">
    <location>
        <begin position="181"/>
        <end position="200"/>
    </location>
</feature>
<dbReference type="RefSeq" id="WP_283712579.1">
    <property type="nucleotide sequence ID" value="NZ_JASJEW010000001.1"/>
</dbReference>
<dbReference type="InterPro" id="IPR011527">
    <property type="entry name" value="ABC1_TM_dom"/>
</dbReference>
<dbReference type="InterPro" id="IPR003439">
    <property type="entry name" value="ABC_transporter-like_ATP-bd"/>
</dbReference>
<dbReference type="InterPro" id="IPR003593">
    <property type="entry name" value="AAA+_ATPase"/>
</dbReference>
<feature type="transmembrane region" description="Helical" evidence="7">
    <location>
        <begin position="34"/>
        <end position="55"/>
    </location>
</feature>
<dbReference type="Pfam" id="PF00664">
    <property type="entry name" value="ABC_membrane"/>
    <property type="match status" value="1"/>
</dbReference>
<evidence type="ECO:0000259" key="9">
    <source>
        <dbReference type="PROSITE" id="PS50929"/>
    </source>
</evidence>
<sequence>MTPRETDQRDEIVPRGPRTGAIVRRLLRYARPHAGLVTLTALCALAGVGLSLWVPVLIGDAVDALVGAGDVDWEFLAWSVRTIALVALGVAAFQWAQGYASNRLSYETVRDLRNAAYDKLHRLPVSYLDTHGAGDLISRIVNDADAVGDGILQGVQQLLTGIVTIVGTLLFMLTVSPEMTVVVVLLTPISMLGAWAIAHFSQKTFAAQQQIQGRLSAYTEEHVGVQRLLNLYGRQVEERDGFGAINGELYQVGERAQFIGSLTNPGTRFVNNLVYAGVAAAGCCCVVTGIPGTLTVGGVQSFLSYATQYTKPFNEISGVLAQVQTALAGAERLFGLIDAPEQEPDAPDARALPEQARGEVAFRGVTFGYDPKKPVLHNVSWHASPGERIAVVGPTGCGKTTLINLLLRFYDVDEGAVLVDGADVRSLKRASLRGAFGMVLQDTWLFEGTVRENIAYGCPAATDEQVQEAARRAFADGFIEQLPNGYDTVIGGASTQLSQGQCQLLCIARVMLRDPSVLVLDEATSSIDTRTEVLVQAAFDAMVAGRTSIIVAHRLSTIRHATRILAMKDGHIVEQGTHEELLAAGGLYAQLYRAQWAQEEAESSATE</sequence>
<keyword evidence="3" id="KW-0547">Nucleotide-binding</keyword>
<accession>A0ABT6ZIR3</accession>
<dbReference type="GO" id="GO:0005524">
    <property type="term" value="F:ATP binding"/>
    <property type="evidence" value="ECO:0007669"/>
    <property type="project" value="UniProtKB-KW"/>
</dbReference>
<dbReference type="PANTHER" id="PTHR43394">
    <property type="entry name" value="ATP-DEPENDENT PERMEASE MDL1, MITOCHONDRIAL"/>
    <property type="match status" value="1"/>
</dbReference>
<keyword evidence="5 7" id="KW-1133">Transmembrane helix</keyword>
<organism evidence="10 11">
    <name type="scientific">Kribbibacterium absianum</name>
    <dbReference type="NCBI Taxonomy" id="3044210"/>
    <lineage>
        <taxon>Bacteria</taxon>
        <taxon>Bacillati</taxon>
        <taxon>Actinomycetota</taxon>
        <taxon>Coriobacteriia</taxon>
        <taxon>Coriobacteriales</taxon>
        <taxon>Kribbibacteriaceae</taxon>
        <taxon>Kribbibacterium</taxon>
    </lineage>
</organism>
<evidence type="ECO:0000256" key="7">
    <source>
        <dbReference type="SAM" id="Phobius"/>
    </source>
</evidence>
<dbReference type="CDD" id="cd18547">
    <property type="entry name" value="ABC_6TM_Tm288_like"/>
    <property type="match status" value="1"/>
</dbReference>
<dbReference type="InterPro" id="IPR017871">
    <property type="entry name" value="ABC_transporter-like_CS"/>
</dbReference>
<dbReference type="Gene3D" id="3.40.50.300">
    <property type="entry name" value="P-loop containing nucleotide triphosphate hydrolases"/>
    <property type="match status" value="1"/>
</dbReference>
<evidence type="ECO:0000313" key="10">
    <source>
        <dbReference type="EMBL" id="MDJ1128944.1"/>
    </source>
</evidence>
<evidence type="ECO:0000256" key="4">
    <source>
        <dbReference type="ARBA" id="ARBA00022840"/>
    </source>
</evidence>
<dbReference type="Gene3D" id="1.20.1560.10">
    <property type="entry name" value="ABC transporter type 1, transmembrane domain"/>
    <property type="match status" value="1"/>
</dbReference>
<name>A0ABT6ZIR3_9ACTN</name>